<proteinExistence type="inferred from homology"/>
<dbReference type="Pfam" id="PF03358">
    <property type="entry name" value="FMN_red"/>
    <property type="match status" value="1"/>
</dbReference>
<feature type="domain" description="Flavodoxin-like" evidence="2">
    <location>
        <begin position="7"/>
        <end position="193"/>
    </location>
</feature>
<dbReference type="NCBIfam" id="TIGR01755">
    <property type="entry name" value="flav_wrbA"/>
    <property type="match status" value="1"/>
</dbReference>
<dbReference type="PANTHER" id="PTHR30546:SF23">
    <property type="entry name" value="FLAVOPROTEIN-LIKE PROTEIN YCP4-RELATED"/>
    <property type="match status" value="1"/>
</dbReference>
<dbReference type="AlphaFoldDB" id="A0A2T2X3V8"/>
<dbReference type="GO" id="GO:0016020">
    <property type="term" value="C:membrane"/>
    <property type="evidence" value="ECO:0007669"/>
    <property type="project" value="TreeGrafter"/>
</dbReference>
<evidence type="ECO:0000313" key="4">
    <source>
        <dbReference type="Proteomes" id="UP000242705"/>
    </source>
</evidence>
<dbReference type="EMBL" id="PXYX01000003">
    <property type="protein sequence ID" value="PSR29181.1"/>
    <property type="molecule type" value="Genomic_DNA"/>
</dbReference>
<name>A0A2T2X3V8_SULTH</name>
<dbReference type="InterPro" id="IPR029039">
    <property type="entry name" value="Flavoprotein-like_sf"/>
</dbReference>
<evidence type="ECO:0000259" key="2">
    <source>
        <dbReference type="PROSITE" id="PS50902"/>
    </source>
</evidence>
<accession>A0A2T2X3V8</accession>
<comment type="similarity">
    <text evidence="1">Belongs to the WrbA family.</text>
</comment>
<dbReference type="SUPFAM" id="SSF52218">
    <property type="entry name" value="Flavoproteins"/>
    <property type="match status" value="1"/>
</dbReference>
<reference evidence="3 4" key="1">
    <citation type="journal article" date="2014" name="BMC Genomics">
        <title>Comparison of environmental and isolate Sulfobacillus genomes reveals diverse carbon, sulfur, nitrogen, and hydrogen metabolisms.</title>
        <authorList>
            <person name="Justice N.B."/>
            <person name="Norman A."/>
            <person name="Brown C.T."/>
            <person name="Singh A."/>
            <person name="Thomas B.C."/>
            <person name="Banfield J.F."/>
        </authorList>
    </citation>
    <scope>NUCLEOTIDE SEQUENCE [LARGE SCALE GENOMIC DNA]</scope>
    <source>
        <strain evidence="3">AMDSBA5</strain>
    </source>
</reference>
<dbReference type="NCBIfam" id="NF002999">
    <property type="entry name" value="PRK03767.1"/>
    <property type="match status" value="1"/>
</dbReference>
<dbReference type="Gene3D" id="3.40.50.360">
    <property type="match status" value="1"/>
</dbReference>
<dbReference type="InterPro" id="IPR005025">
    <property type="entry name" value="FMN_Rdtase-like_dom"/>
</dbReference>
<dbReference type="PANTHER" id="PTHR30546">
    <property type="entry name" value="FLAVODOXIN-RELATED PROTEIN WRBA-RELATED"/>
    <property type="match status" value="1"/>
</dbReference>
<dbReference type="FunFam" id="3.40.50.360:FF:000001">
    <property type="entry name" value="NAD(P)H dehydrogenase (Quinone) FQR1-like"/>
    <property type="match status" value="1"/>
</dbReference>
<dbReference type="Proteomes" id="UP000242705">
    <property type="component" value="Unassembled WGS sequence"/>
</dbReference>
<dbReference type="PROSITE" id="PS50902">
    <property type="entry name" value="FLAVODOXIN_LIKE"/>
    <property type="match status" value="1"/>
</dbReference>
<dbReference type="InterPro" id="IPR010089">
    <property type="entry name" value="Flavoprotein_WrbA-like"/>
</dbReference>
<dbReference type="GO" id="GO:0010181">
    <property type="term" value="F:FMN binding"/>
    <property type="evidence" value="ECO:0007669"/>
    <property type="project" value="InterPro"/>
</dbReference>
<protein>
    <submittedName>
        <fullName evidence="3">NAD(P)H:quinone oxidoreductase</fullName>
    </submittedName>
</protein>
<evidence type="ECO:0000313" key="3">
    <source>
        <dbReference type="EMBL" id="PSR29181.1"/>
    </source>
</evidence>
<dbReference type="GO" id="GO:0003955">
    <property type="term" value="F:NAD(P)H dehydrogenase (quinone) activity"/>
    <property type="evidence" value="ECO:0007669"/>
    <property type="project" value="InterPro"/>
</dbReference>
<evidence type="ECO:0000256" key="1">
    <source>
        <dbReference type="ARBA" id="ARBA00006961"/>
    </source>
</evidence>
<dbReference type="InterPro" id="IPR008254">
    <property type="entry name" value="Flavodoxin/NO_synth"/>
</dbReference>
<comment type="caution">
    <text evidence="3">The sequence shown here is derived from an EMBL/GenBank/DDBJ whole genome shotgun (WGS) entry which is preliminary data.</text>
</comment>
<sequence length="202" mass="21670">MTFTMKISVIYYSMTGSVFHLAKAVAQGAEEVGAEVRLRRVADLLPLEVVESNEHIKKGLEMQQDVPVATLEDLTWADGIAFGSPTRYGNMTAQLKNFLDQTGPLWAEGKLAGKAAGFFTGAATMHGGHESTILTMSTFAYHHGMIIVPTGYLIPAIHGTTTGGSPYGPSELGNKNELSDDERSIALFLGRRLAEVAGKLAQ</sequence>
<gene>
    <name evidence="3" type="ORF">C7B47_02335</name>
</gene>
<organism evidence="3 4">
    <name type="scientific">Sulfobacillus thermosulfidooxidans</name>
    <dbReference type="NCBI Taxonomy" id="28034"/>
    <lineage>
        <taxon>Bacteria</taxon>
        <taxon>Bacillati</taxon>
        <taxon>Bacillota</taxon>
        <taxon>Clostridia</taxon>
        <taxon>Eubacteriales</taxon>
        <taxon>Clostridiales Family XVII. Incertae Sedis</taxon>
        <taxon>Sulfobacillus</taxon>
    </lineage>
</organism>